<feature type="domain" description="ABC transporter" evidence="5">
    <location>
        <begin position="4"/>
        <end position="258"/>
    </location>
</feature>
<evidence type="ECO:0000256" key="3">
    <source>
        <dbReference type="ARBA" id="ARBA00022840"/>
    </source>
</evidence>
<protein>
    <submittedName>
        <fullName evidence="6">Atpase component of abc transporter</fullName>
    </submittedName>
</protein>
<feature type="domain" description="ABC transporter" evidence="5">
    <location>
        <begin position="325"/>
        <end position="537"/>
    </location>
</feature>
<proteinExistence type="predicted"/>
<dbReference type="GO" id="GO:0005524">
    <property type="term" value="F:ATP binding"/>
    <property type="evidence" value="ECO:0007669"/>
    <property type="project" value="UniProtKB-KW"/>
</dbReference>
<sequence length="641" mass="72925">MIVLQTKNLHKYYGDNHILRAATLVINDKERVGLVGANGTGKTTLLNCISGQLDYDNGEIIKAASLSLAYLEQLPSPSEDLTAWDTVMSSYSHLLGLRSRIGELEQQISQAGPDLPRLMDRYAVLTEEYERNNGYACENIARRILVGLGFSNSDFNRLLADFSGGQKTRINLGRLLALAPDLLLLDEPTNHLDMDSVEWLEEFLKDYPGTILIVSHDRWFLDRVASRIIELTNGKLRSYPGNYTNYLKLKAIEEEAETRAYEKQQEYIKDTEDYIRRFKAGIKSKQARGRETRLERLEVLERPQNTATIGDWNLPLAYESGQDVLSLREVSKAYGDLRLFTRLNFDLYKGEKVALIGPNGCGKTTLLKIINGLVQEDEGSVRIGSRVKIAYFAQQYEDLEPDHTVLEEIVSNSDILAARARSLLGRMLFKGDEVFKKVGDLSGGEKGRLAILKVLVSGANFLILDEPTNHLDIESRQAVEEMLQEYSGTVLLVSHDRYLIDRVASRVASIFNCGLQNYPGNYSYYAEKRKLLETNAAQEQNKGNEKISEQQEFRLRQKEAERKKKMLDNRLIKLEEKIHSLETKKDETEELMVSPGVYSDQEKAKYCLDEYEKIKRDLSEAYLEWEELLEDIDRAGKETGG</sequence>
<dbReference type="SMART" id="SM00382">
    <property type="entry name" value="AAA"/>
    <property type="match status" value="2"/>
</dbReference>
<comment type="caution">
    <text evidence="6">The sequence shown here is derived from an EMBL/GenBank/DDBJ whole genome shotgun (WGS) entry which is preliminary data.</text>
</comment>
<dbReference type="InterPro" id="IPR003439">
    <property type="entry name" value="ABC_transporter-like_ATP-bd"/>
</dbReference>
<dbReference type="GO" id="GO:0016887">
    <property type="term" value="F:ATP hydrolysis activity"/>
    <property type="evidence" value="ECO:0007669"/>
    <property type="project" value="InterPro"/>
</dbReference>
<dbReference type="CDD" id="cd03221">
    <property type="entry name" value="ABCF_EF-3"/>
    <property type="match status" value="2"/>
</dbReference>
<evidence type="ECO:0000259" key="5">
    <source>
        <dbReference type="PROSITE" id="PS50893"/>
    </source>
</evidence>
<evidence type="ECO:0000256" key="2">
    <source>
        <dbReference type="ARBA" id="ARBA00022741"/>
    </source>
</evidence>
<dbReference type="AlphaFoldDB" id="A0A0W8E9U6"/>
<dbReference type="Gene3D" id="1.10.287.380">
    <property type="entry name" value="Valyl-tRNA synthetase, C-terminal domain"/>
    <property type="match status" value="1"/>
</dbReference>
<evidence type="ECO:0000313" key="6">
    <source>
        <dbReference type="EMBL" id="KUG05412.1"/>
    </source>
</evidence>
<dbReference type="Pfam" id="PF16326">
    <property type="entry name" value="ABC_tran_CTD"/>
    <property type="match status" value="1"/>
</dbReference>
<dbReference type="FunFam" id="3.40.50.300:FF:000011">
    <property type="entry name" value="Putative ABC transporter ATP-binding component"/>
    <property type="match status" value="1"/>
</dbReference>
<name>A0A0W8E9U6_9ZZZZ</name>
<dbReference type="InterPro" id="IPR027417">
    <property type="entry name" value="P-loop_NTPase"/>
</dbReference>
<dbReference type="InterPro" id="IPR051309">
    <property type="entry name" value="ABCF_ATPase"/>
</dbReference>
<dbReference type="SUPFAM" id="SSF52540">
    <property type="entry name" value="P-loop containing nucleoside triphosphate hydrolases"/>
    <property type="match status" value="2"/>
</dbReference>
<dbReference type="InterPro" id="IPR003593">
    <property type="entry name" value="AAA+_ATPase"/>
</dbReference>
<evidence type="ECO:0000256" key="1">
    <source>
        <dbReference type="ARBA" id="ARBA00022737"/>
    </source>
</evidence>
<reference evidence="6" key="1">
    <citation type="journal article" date="2015" name="Proc. Natl. Acad. Sci. U.S.A.">
        <title>Networks of energetic and metabolic interactions define dynamics in microbial communities.</title>
        <authorList>
            <person name="Embree M."/>
            <person name="Liu J.K."/>
            <person name="Al-Bassam M.M."/>
            <person name="Zengler K."/>
        </authorList>
    </citation>
    <scope>NUCLEOTIDE SEQUENCE</scope>
</reference>
<dbReference type="PANTHER" id="PTHR42855:SF2">
    <property type="entry name" value="DRUG RESISTANCE ABC TRANSPORTER,ATP-BINDING PROTEIN"/>
    <property type="match status" value="1"/>
</dbReference>
<dbReference type="InterPro" id="IPR017871">
    <property type="entry name" value="ABC_transporter-like_CS"/>
</dbReference>
<evidence type="ECO:0000256" key="4">
    <source>
        <dbReference type="SAM" id="Coils"/>
    </source>
</evidence>
<dbReference type="InterPro" id="IPR037118">
    <property type="entry name" value="Val-tRNA_synth_C_sf"/>
</dbReference>
<dbReference type="FunFam" id="3.40.50.300:FF:000309">
    <property type="entry name" value="ABC transporter ATP-binding protein"/>
    <property type="match status" value="1"/>
</dbReference>
<feature type="coiled-coil region" evidence="4">
    <location>
        <begin position="557"/>
        <end position="628"/>
    </location>
</feature>
<dbReference type="GO" id="GO:0003677">
    <property type="term" value="F:DNA binding"/>
    <property type="evidence" value="ECO:0007669"/>
    <property type="project" value="InterPro"/>
</dbReference>
<dbReference type="PROSITE" id="PS50893">
    <property type="entry name" value="ABC_TRANSPORTER_2"/>
    <property type="match status" value="2"/>
</dbReference>
<dbReference type="EMBL" id="LNQE01001813">
    <property type="protein sequence ID" value="KUG05412.1"/>
    <property type="molecule type" value="Genomic_DNA"/>
</dbReference>
<keyword evidence="1" id="KW-0677">Repeat</keyword>
<gene>
    <name evidence="6" type="ORF">ASZ90_017093</name>
</gene>
<keyword evidence="3" id="KW-0067">ATP-binding</keyword>
<dbReference type="Pfam" id="PF00005">
    <property type="entry name" value="ABC_tran"/>
    <property type="match status" value="2"/>
</dbReference>
<dbReference type="Pfam" id="PF12848">
    <property type="entry name" value="ABC_tran_Xtn"/>
    <property type="match status" value="1"/>
</dbReference>
<organism evidence="6">
    <name type="scientific">hydrocarbon metagenome</name>
    <dbReference type="NCBI Taxonomy" id="938273"/>
    <lineage>
        <taxon>unclassified sequences</taxon>
        <taxon>metagenomes</taxon>
        <taxon>ecological metagenomes</taxon>
    </lineage>
</organism>
<keyword evidence="4" id="KW-0175">Coiled coil</keyword>
<dbReference type="InterPro" id="IPR032524">
    <property type="entry name" value="ABC_tran_C"/>
</dbReference>
<dbReference type="Gene3D" id="3.40.50.300">
    <property type="entry name" value="P-loop containing nucleotide triphosphate hydrolases"/>
    <property type="match status" value="2"/>
</dbReference>
<dbReference type="PROSITE" id="PS00211">
    <property type="entry name" value="ABC_TRANSPORTER_1"/>
    <property type="match status" value="1"/>
</dbReference>
<keyword evidence="2" id="KW-0547">Nucleotide-binding</keyword>
<dbReference type="PANTHER" id="PTHR42855">
    <property type="entry name" value="ABC TRANSPORTER ATP-BINDING SUBUNIT"/>
    <property type="match status" value="1"/>
</dbReference>
<accession>A0A0W8E9U6</accession>
<dbReference type="InterPro" id="IPR032781">
    <property type="entry name" value="ABC_tran_Xtn"/>
</dbReference>